<dbReference type="InterPro" id="IPR000010">
    <property type="entry name" value="Cystatin_dom"/>
</dbReference>
<proteinExistence type="predicted"/>
<feature type="signal peptide" evidence="8">
    <location>
        <begin position="1"/>
        <end position="15"/>
    </location>
</feature>
<reference evidence="10" key="1">
    <citation type="thesis" date="2020" institute="ProQuest LLC" country="789 East Eisenhower Parkway, Ann Arbor, MI, USA">
        <title>Comparative Genomics and Chromosome Evolution.</title>
        <authorList>
            <person name="Mudd A.B."/>
        </authorList>
    </citation>
    <scope>NUCLEOTIDE SEQUENCE</scope>
    <source>
        <strain evidence="10">HN-11 Male</strain>
        <tissue evidence="10">Kidney and liver</tissue>
    </source>
</reference>
<dbReference type="InterPro" id="IPR050735">
    <property type="entry name" value="Kininogen_Fetuin_HRG"/>
</dbReference>
<sequence>MKLLIVLALLPLCRSAVLPLPQPSRVVNCDDAEAHEAANAAVQYMNSNRKTGYKFALNRIEDIFVHGLAPVEVFTVELDLLETKCPSLSPTPIEQCPVRPVVERAVEGDCDIKLKKDNGTFTVIGIRCKSELDSVENMLKFCPNCQLAPLNDTQVVHAVDVSLHKFNTGNNTAFYLLHEIGRGKIQSGISNSVDVEFVIAASNCSIDDANSGAACVENSGAGAHFGACSGSVVKNQGAADEDVVVQCAVYETQPGNVEQAVVPHVPLAPPQTNVVKSHFHHNLHYSSLGPLSSESNSAEQLAAQGSHAVKRSLTGQSVPPSAPRLHLCPGRKIHY</sequence>
<dbReference type="PANTHER" id="PTHR13814:SF6">
    <property type="entry name" value="ALPHA-2-HS-GLYCOPROTEIN"/>
    <property type="match status" value="1"/>
</dbReference>
<keyword evidence="3 8" id="KW-0732">Signal</keyword>
<dbReference type="GO" id="GO:0072562">
    <property type="term" value="C:blood microparticle"/>
    <property type="evidence" value="ECO:0007669"/>
    <property type="project" value="TreeGrafter"/>
</dbReference>
<keyword evidence="5" id="KW-1015">Disulfide bond</keyword>
<protein>
    <recommendedName>
        <fullName evidence="9">Cystatin fetuin-A-type domain-containing protein</fullName>
    </recommendedName>
</protein>
<dbReference type="AlphaFoldDB" id="A0A8J6BI32"/>
<name>A0A8J6BI32_ELECQ</name>
<feature type="domain" description="Cystatin fetuin-A-type" evidence="9">
    <location>
        <begin position="140"/>
        <end position="248"/>
    </location>
</feature>
<keyword evidence="4" id="KW-0677">Repeat</keyword>
<dbReference type="SUPFAM" id="SSF54403">
    <property type="entry name" value="Cystatin/monellin"/>
    <property type="match status" value="2"/>
</dbReference>
<dbReference type="Gene3D" id="3.10.450.10">
    <property type="match status" value="2"/>
</dbReference>
<dbReference type="PANTHER" id="PTHR13814">
    <property type="entry name" value="FETUIN"/>
    <property type="match status" value="1"/>
</dbReference>
<evidence type="ECO:0000256" key="3">
    <source>
        <dbReference type="ARBA" id="ARBA00022729"/>
    </source>
</evidence>
<evidence type="ECO:0000256" key="4">
    <source>
        <dbReference type="ARBA" id="ARBA00022737"/>
    </source>
</evidence>
<comment type="subcellular location">
    <subcellularLocation>
        <location evidence="1">Secreted</location>
    </subcellularLocation>
</comment>
<dbReference type="InterPro" id="IPR025760">
    <property type="entry name" value="Cystatin_Fetuin_A"/>
</dbReference>
<evidence type="ECO:0000259" key="9">
    <source>
        <dbReference type="PROSITE" id="PS51529"/>
    </source>
</evidence>
<dbReference type="EMBL" id="WNTK01008307">
    <property type="protein sequence ID" value="KAG9463038.1"/>
    <property type="molecule type" value="Genomic_DNA"/>
</dbReference>
<evidence type="ECO:0000256" key="6">
    <source>
        <dbReference type="ARBA" id="ARBA00023180"/>
    </source>
</evidence>
<keyword evidence="11" id="KW-1185">Reference proteome</keyword>
<dbReference type="InterPro" id="IPR046350">
    <property type="entry name" value="Cystatin_sf"/>
</dbReference>
<dbReference type="PROSITE" id="PS51529">
    <property type="entry name" value="CYSTATIN_FETUIN_A"/>
    <property type="match status" value="2"/>
</dbReference>
<keyword evidence="2" id="KW-0964">Secreted</keyword>
<evidence type="ECO:0000313" key="11">
    <source>
        <dbReference type="Proteomes" id="UP000770717"/>
    </source>
</evidence>
<accession>A0A8J6BI32</accession>
<feature type="domain" description="Cystatin fetuin-A-type" evidence="9">
    <location>
        <begin position="16"/>
        <end position="131"/>
    </location>
</feature>
<dbReference type="GO" id="GO:0031012">
    <property type="term" value="C:extracellular matrix"/>
    <property type="evidence" value="ECO:0007669"/>
    <property type="project" value="TreeGrafter"/>
</dbReference>
<evidence type="ECO:0000256" key="7">
    <source>
        <dbReference type="SAM" id="MobiDB-lite"/>
    </source>
</evidence>
<evidence type="ECO:0000256" key="5">
    <source>
        <dbReference type="ARBA" id="ARBA00023157"/>
    </source>
</evidence>
<evidence type="ECO:0000256" key="8">
    <source>
        <dbReference type="SAM" id="SignalP"/>
    </source>
</evidence>
<evidence type="ECO:0000313" key="10">
    <source>
        <dbReference type="EMBL" id="KAG9463038.1"/>
    </source>
</evidence>
<evidence type="ECO:0000256" key="2">
    <source>
        <dbReference type="ARBA" id="ARBA00022525"/>
    </source>
</evidence>
<feature type="region of interest" description="Disordered" evidence="7">
    <location>
        <begin position="290"/>
        <end position="326"/>
    </location>
</feature>
<keyword evidence="6" id="KW-0325">Glycoprotein</keyword>
<dbReference type="Proteomes" id="UP000770717">
    <property type="component" value="Unassembled WGS sequence"/>
</dbReference>
<evidence type="ECO:0000256" key="1">
    <source>
        <dbReference type="ARBA" id="ARBA00004613"/>
    </source>
</evidence>
<comment type="caution">
    <text evidence="10">The sequence shown here is derived from an EMBL/GenBank/DDBJ whole genome shotgun (WGS) entry which is preliminary data.</text>
</comment>
<feature type="chain" id="PRO_5035195021" description="Cystatin fetuin-A-type domain-containing protein" evidence="8">
    <location>
        <begin position="16"/>
        <end position="335"/>
    </location>
</feature>
<dbReference type="OrthoDB" id="8780871at2759"/>
<organism evidence="10 11">
    <name type="scientific">Eleutherodactylus coqui</name>
    <name type="common">Puerto Rican coqui</name>
    <dbReference type="NCBI Taxonomy" id="57060"/>
    <lineage>
        <taxon>Eukaryota</taxon>
        <taxon>Metazoa</taxon>
        <taxon>Chordata</taxon>
        <taxon>Craniata</taxon>
        <taxon>Vertebrata</taxon>
        <taxon>Euteleostomi</taxon>
        <taxon>Amphibia</taxon>
        <taxon>Batrachia</taxon>
        <taxon>Anura</taxon>
        <taxon>Neobatrachia</taxon>
        <taxon>Hyloidea</taxon>
        <taxon>Eleutherodactylidae</taxon>
        <taxon>Eleutherodactylinae</taxon>
        <taxon>Eleutherodactylus</taxon>
        <taxon>Eleutherodactylus</taxon>
    </lineage>
</organism>
<dbReference type="GO" id="GO:0004869">
    <property type="term" value="F:cysteine-type endopeptidase inhibitor activity"/>
    <property type="evidence" value="ECO:0007669"/>
    <property type="project" value="InterPro"/>
</dbReference>
<gene>
    <name evidence="10" type="ORF">GDO78_022556</name>
</gene>
<dbReference type="SMART" id="SM00043">
    <property type="entry name" value="CY"/>
    <property type="match status" value="2"/>
</dbReference>